<dbReference type="PANTHER" id="PTHR21310">
    <property type="entry name" value="AMINOGLYCOSIDE PHOSPHOTRANSFERASE-RELATED-RELATED"/>
    <property type="match status" value="1"/>
</dbReference>
<dbReference type="InterPro" id="IPR016259">
    <property type="entry name" value="Hygromycin-B_Kinase"/>
</dbReference>
<dbReference type="InterPro" id="IPR011009">
    <property type="entry name" value="Kinase-like_dom_sf"/>
</dbReference>
<dbReference type="InterPro" id="IPR002575">
    <property type="entry name" value="Aminoglycoside_PTrfase"/>
</dbReference>
<protein>
    <submittedName>
        <fullName evidence="2">Aminoglycoside phosphotransferase family protein</fullName>
        <ecNumber evidence="2">2.7.1.-</ecNumber>
    </submittedName>
</protein>
<dbReference type="AlphaFoldDB" id="A0AAU7S439"/>
<evidence type="ECO:0000259" key="1">
    <source>
        <dbReference type="Pfam" id="PF01636"/>
    </source>
</evidence>
<dbReference type="Gene3D" id="3.90.1200.10">
    <property type="match status" value="1"/>
</dbReference>
<dbReference type="InterPro" id="IPR051678">
    <property type="entry name" value="AGP_Transferase"/>
</dbReference>
<evidence type="ECO:0000313" key="2">
    <source>
        <dbReference type="EMBL" id="XBT97233.1"/>
    </source>
</evidence>
<dbReference type="RefSeq" id="WP_349962212.1">
    <property type="nucleotide sequence ID" value="NZ_CP157962.1"/>
</dbReference>
<dbReference type="SUPFAM" id="SSF56112">
    <property type="entry name" value="Protein kinase-like (PK-like)"/>
    <property type="match status" value="1"/>
</dbReference>
<sequence length="319" mass="34642">MKQKIPTRRTPDAGLAAAIVSEVIGCTPVTVRRFTTGAQHYVFDLQFADRPSAVMRIADPSARAEMAGAVYLSRLLRPGGVPLPAILAEDIDAEFPWLLLERFPGTDLGSVIFNLAEEKLDRIASRVAHAQAITARTISAGRYGYAARAEQAPHGVWSQVLLTNLARSRGRIGSAGLFDVGLVDAVEHEVTIRREELDKIEAIPFLHDTTTKNVIVTPEGAFSGIVDVDDLCFGDPRYPAALTLAALMAYGGPVSYVDAWLRHAGRADDRLFRLYTSVLLLDLMAEHGHVFNGNETPLAPAVQAAMQSALEFNLNLVRS</sequence>
<dbReference type="EC" id="2.7.1.-" evidence="2"/>
<dbReference type="Pfam" id="PF01636">
    <property type="entry name" value="APH"/>
    <property type="match status" value="1"/>
</dbReference>
<keyword evidence="2" id="KW-0614">Plasmid</keyword>
<organism evidence="2">
    <name type="scientific">Rhizobium sp. ZPR3</name>
    <dbReference type="NCBI Taxonomy" id="3158967"/>
    <lineage>
        <taxon>Bacteria</taxon>
        <taxon>Pseudomonadati</taxon>
        <taxon>Pseudomonadota</taxon>
        <taxon>Alphaproteobacteria</taxon>
        <taxon>Hyphomicrobiales</taxon>
        <taxon>Rhizobiaceae</taxon>
        <taxon>Rhizobium/Agrobacterium group</taxon>
        <taxon>Rhizobium</taxon>
    </lineage>
</organism>
<feature type="domain" description="Aminoglycoside phosphotransferase" evidence="1">
    <location>
        <begin position="30"/>
        <end position="268"/>
    </location>
</feature>
<proteinExistence type="predicted"/>
<reference evidence="2" key="1">
    <citation type="submission" date="2024-06" db="EMBL/GenBank/DDBJ databases">
        <authorList>
            <person name="Li T."/>
            <person name="Gao R."/>
        </authorList>
    </citation>
    <scope>NUCLEOTIDE SEQUENCE</scope>
    <source>
        <strain evidence="2">ZPR3</strain>
        <plasmid evidence="2">unnamed2</plasmid>
    </source>
</reference>
<dbReference type="EMBL" id="CP157962">
    <property type="protein sequence ID" value="XBT97233.1"/>
    <property type="molecule type" value="Genomic_DNA"/>
</dbReference>
<dbReference type="PIRSF" id="PIRSF000707">
    <property type="entry name" value="Hygromycin-B_kinase"/>
    <property type="match status" value="1"/>
</dbReference>
<dbReference type="GO" id="GO:0016740">
    <property type="term" value="F:transferase activity"/>
    <property type="evidence" value="ECO:0007669"/>
    <property type="project" value="UniProtKB-KW"/>
</dbReference>
<dbReference type="Gene3D" id="3.30.200.150">
    <property type="match status" value="1"/>
</dbReference>
<accession>A0AAU7S439</accession>
<geneLocation type="plasmid" evidence="2">
    <name>unnamed2</name>
</geneLocation>
<keyword evidence="2" id="KW-0808">Transferase</keyword>
<name>A0AAU7S439_9HYPH</name>
<gene>
    <name evidence="2" type="ORF">ABM479_28550</name>
</gene>